<reference evidence="1" key="2">
    <citation type="journal article" date="2015" name="Data Brief">
        <title>Shoot transcriptome of the giant reed, Arundo donax.</title>
        <authorList>
            <person name="Barrero R.A."/>
            <person name="Guerrero F.D."/>
            <person name="Moolhuijzen P."/>
            <person name="Goolsby J.A."/>
            <person name="Tidwell J."/>
            <person name="Bellgard S.E."/>
            <person name="Bellgard M.I."/>
        </authorList>
    </citation>
    <scope>NUCLEOTIDE SEQUENCE</scope>
    <source>
        <tissue evidence="1">Shoot tissue taken approximately 20 cm above the soil surface</tissue>
    </source>
</reference>
<accession>A0A0A9FK79</accession>
<protein>
    <submittedName>
        <fullName evidence="1">Uncharacterized protein</fullName>
    </submittedName>
</protein>
<proteinExistence type="predicted"/>
<dbReference type="EMBL" id="GBRH01184441">
    <property type="protein sequence ID" value="JAE13455.1"/>
    <property type="molecule type" value="Transcribed_RNA"/>
</dbReference>
<dbReference type="AlphaFoldDB" id="A0A0A9FK79"/>
<organism evidence="1">
    <name type="scientific">Arundo donax</name>
    <name type="common">Giant reed</name>
    <name type="synonym">Donax arundinaceus</name>
    <dbReference type="NCBI Taxonomy" id="35708"/>
    <lineage>
        <taxon>Eukaryota</taxon>
        <taxon>Viridiplantae</taxon>
        <taxon>Streptophyta</taxon>
        <taxon>Embryophyta</taxon>
        <taxon>Tracheophyta</taxon>
        <taxon>Spermatophyta</taxon>
        <taxon>Magnoliopsida</taxon>
        <taxon>Liliopsida</taxon>
        <taxon>Poales</taxon>
        <taxon>Poaceae</taxon>
        <taxon>PACMAD clade</taxon>
        <taxon>Arundinoideae</taxon>
        <taxon>Arundineae</taxon>
        <taxon>Arundo</taxon>
    </lineage>
</organism>
<sequence length="33" mass="4055">MKMMVHNLLKTKSSRKNMHFNKLIFQVTRYTDL</sequence>
<name>A0A0A9FK79_ARUDO</name>
<reference evidence="1" key="1">
    <citation type="submission" date="2014-09" db="EMBL/GenBank/DDBJ databases">
        <authorList>
            <person name="Magalhaes I.L.F."/>
            <person name="Oliveira U."/>
            <person name="Santos F.R."/>
            <person name="Vidigal T.H.D.A."/>
            <person name="Brescovit A.D."/>
            <person name="Santos A.J."/>
        </authorList>
    </citation>
    <scope>NUCLEOTIDE SEQUENCE</scope>
    <source>
        <tissue evidence="1">Shoot tissue taken approximately 20 cm above the soil surface</tissue>
    </source>
</reference>
<evidence type="ECO:0000313" key="1">
    <source>
        <dbReference type="EMBL" id="JAE13455.1"/>
    </source>
</evidence>